<dbReference type="InterPro" id="IPR011050">
    <property type="entry name" value="Pectin_lyase_fold/virulence"/>
</dbReference>
<dbReference type="RefSeq" id="WP_161836192.1">
    <property type="nucleotide sequence ID" value="NZ_CP048000.1"/>
</dbReference>
<dbReference type="Pfam" id="PF12708">
    <property type="entry name" value="Pect-lyase_RHGA_epim"/>
    <property type="match status" value="1"/>
</dbReference>
<dbReference type="Gene3D" id="2.160.20.10">
    <property type="entry name" value="Single-stranded right-handed beta-helix, Pectin lyase-like"/>
    <property type="match status" value="2"/>
</dbReference>
<dbReference type="AlphaFoldDB" id="A0A6P1THM1"/>
<gene>
    <name evidence="2" type="ORF">Ana3638_00895</name>
</gene>
<sequence length="608" mass="70488">MERRIVNILDYGAKAGAGTDCTVPVQKAMEEIKERKEPATLFFPNGEYHFHKEYALKRFYHTSNTNSLEYPVKEIGFLIEDQEDLWIDGDGSLFIFHGNMMALAIVNSNQIKLNHFSWDFPCATVSEMEVESVFKNQVTYKVPFSQTYEVKDSDVLWYEKSPLTGDTYWNFKNQEFMEALVLYQPWDKTAIRCREEMWPLSHVKDVTELEDHRLQVTYTNKDTDCYKAGMCFEICRNAYRETAGAFIWESKKVRIEDVTVHYLHSFGWLTQMCNDVSFVKCRFIPRENTGRRATGFADLIHVSGAGGEIRIEECRFGNAHDDSINIHGTFTRVKEMMDNHTLLLEYVHNQQGGFPQYHPGDKVIFYARDTLQGVNGEKEYTVDNRGTVMSDSGRVMQVTFMEELPDFFKDKIGTEGKYVAENVTYTPSVIIKKCYFETIPTRGILCTSRKKVIIEENEFHGMSMPSVFISNDSENWYESGPVRDMEIRNNIFFIWNPYGTEPDGNTAISIDPVVKGGKLPGEDFPIHKNIRIHHNLFYIQNDKVLTAKNVENLLFYNNKIIRTNEKGEIIKKAQKHKLSLLSLIDCKKVKVYNNEYDCNTVYLPDNKE</sequence>
<dbReference type="InterPro" id="IPR024535">
    <property type="entry name" value="RHGA/B-epi-like_pectate_lyase"/>
</dbReference>
<protein>
    <recommendedName>
        <fullName evidence="1">Rhamnogalacturonase A/B/Epimerase-like pectate lyase domain-containing protein</fullName>
    </recommendedName>
</protein>
<dbReference type="KEGG" id="anr:Ana3638_00895"/>
<dbReference type="Proteomes" id="UP000464314">
    <property type="component" value="Chromosome"/>
</dbReference>
<dbReference type="SUPFAM" id="SSF51126">
    <property type="entry name" value="Pectin lyase-like"/>
    <property type="match status" value="1"/>
</dbReference>
<evidence type="ECO:0000313" key="2">
    <source>
        <dbReference type="EMBL" id="QHQ59531.1"/>
    </source>
</evidence>
<reference evidence="2 3" key="1">
    <citation type="submission" date="2020-01" db="EMBL/GenBank/DDBJ databases">
        <title>Genome analysis of Anaerocolumna sp. CBA3638.</title>
        <authorList>
            <person name="Kim J."/>
            <person name="Roh S.W."/>
        </authorList>
    </citation>
    <scope>NUCLEOTIDE SEQUENCE [LARGE SCALE GENOMIC DNA]</scope>
    <source>
        <strain evidence="2 3">CBA3638</strain>
    </source>
</reference>
<evidence type="ECO:0000259" key="1">
    <source>
        <dbReference type="Pfam" id="PF12708"/>
    </source>
</evidence>
<evidence type="ECO:0000313" key="3">
    <source>
        <dbReference type="Proteomes" id="UP000464314"/>
    </source>
</evidence>
<name>A0A6P1THM1_9FIRM</name>
<feature type="domain" description="Rhamnogalacturonase A/B/Epimerase-like pectate lyase" evidence="1">
    <location>
        <begin position="5"/>
        <end position="53"/>
    </location>
</feature>
<dbReference type="EMBL" id="CP048000">
    <property type="protein sequence ID" value="QHQ59531.1"/>
    <property type="molecule type" value="Genomic_DNA"/>
</dbReference>
<organism evidence="2 3">
    <name type="scientific">Anaerocolumna sedimenticola</name>
    <dbReference type="NCBI Taxonomy" id="2696063"/>
    <lineage>
        <taxon>Bacteria</taxon>
        <taxon>Bacillati</taxon>
        <taxon>Bacillota</taxon>
        <taxon>Clostridia</taxon>
        <taxon>Lachnospirales</taxon>
        <taxon>Lachnospiraceae</taxon>
        <taxon>Anaerocolumna</taxon>
    </lineage>
</organism>
<dbReference type="InterPro" id="IPR012334">
    <property type="entry name" value="Pectin_lyas_fold"/>
</dbReference>
<proteinExistence type="predicted"/>
<keyword evidence="3" id="KW-1185">Reference proteome</keyword>
<accession>A0A6P1THM1</accession>